<dbReference type="AlphaFoldDB" id="A0A1I1UB45"/>
<feature type="compositionally biased region" description="Low complexity" evidence="1">
    <location>
        <begin position="36"/>
        <end position="49"/>
    </location>
</feature>
<accession>A0A1I1UB45</accession>
<feature type="region of interest" description="Disordered" evidence="1">
    <location>
        <begin position="25"/>
        <end position="49"/>
    </location>
</feature>
<evidence type="ECO:0000313" key="3">
    <source>
        <dbReference type="EMBL" id="SFD66798.1"/>
    </source>
</evidence>
<gene>
    <name evidence="3" type="ORF">SAMN02745121_01035</name>
</gene>
<dbReference type="RefSeq" id="WP_096329525.1">
    <property type="nucleotide sequence ID" value="NZ_FOMX01000003.1"/>
</dbReference>
<name>A0A1I1UB45_9BACT</name>
<dbReference type="EMBL" id="FOMX01000003">
    <property type="protein sequence ID" value="SFD66798.1"/>
    <property type="molecule type" value="Genomic_DNA"/>
</dbReference>
<evidence type="ECO:0008006" key="5">
    <source>
        <dbReference type="Google" id="ProtNLM"/>
    </source>
</evidence>
<dbReference type="OrthoDB" id="5494390at2"/>
<protein>
    <recommendedName>
        <fullName evidence="5">DUF3352 domain-containing protein</fullName>
    </recommendedName>
</protein>
<sequence>MPGPRHVALAAALVTATVLAAPGCKKAPQRVPSTSAGAPPRARTPAGPALPAPHQLSQMPDAGAFIARPAEVVAGIDAYLPEVPSLPTLAAFVLRMQAPAELADKLAPQVVGDRPWAGVHVAGEDIVVLPVRPGQGVADALKGLESVGDFGAVRLPAPAGDSTPADGQPPAPKLAWLDGQTNNLVFADTLQGLATSRQLPATYGSRPLWFTLADTRARLVMPEFPYARVAAAGQGLHSLDVHVLEAPGKPLPSSPDIADGALTGMLKVPELAAGVSTRWPGYKKAVADAIKQMNAGVDRAGFAAKLMLDPLVDQAAKALRRWNGRVLLGTGPARHLRIGLGADDPAAGYRDLVGCLRTLVDNLSLARMFADVPGASFKKAGDNPTVYLLTVDGVSRHVPAVGKPLLDDKGRLRVALAANERAGGLLVVIGPDPLPVVQGWAKAAAEGEPAKDSTNDLLSAVLAVNPERLKPLLETSSQSMLVTSALGLDADRDPTLMVLQRKPDRYFAAVRGPELEVDRRKRK</sequence>
<proteinExistence type="predicted"/>
<evidence type="ECO:0000256" key="2">
    <source>
        <dbReference type="SAM" id="SignalP"/>
    </source>
</evidence>
<keyword evidence="4" id="KW-1185">Reference proteome</keyword>
<reference evidence="4" key="1">
    <citation type="submission" date="2016-10" db="EMBL/GenBank/DDBJ databases">
        <authorList>
            <person name="Varghese N."/>
            <person name="Submissions S."/>
        </authorList>
    </citation>
    <scope>NUCLEOTIDE SEQUENCE [LARGE SCALE GENOMIC DNA]</scope>
    <source>
        <strain evidence="4">ATCC 25963</strain>
    </source>
</reference>
<evidence type="ECO:0000313" key="4">
    <source>
        <dbReference type="Proteomes" id="UP000199400"/>
    </source>
</evidence>
<organism evidence="3 4">
    <name type="scientific">Nannocystis exedens</name>
    <dbReference type="NCBI Taxonomy" id="54"/>
    <lineage>
        <taxon>Bacteria</taxon>
        <taxon>Pseudomonadati</taxon>
        <taxon>Myxococcota</taxon>
        <taxon>Polyangia</taxon>
        <taxon>Nannocystales</taxon>
        <taxon>Nannocystaceae</taxon>
        <taxon>Nannocystis</taxon>
    </lineage>
</organism>
<dbReference type="Proteomes" id="UP000199400">
    <property type="component" value="Unassembled WGS sequence"/>
</dbReference>
<feature type="chain" id="PRO_5011469645" description="DUF3352 domain-containing protein" evidence="2">
    <location>
        <begin position="21"/>
        <end position="523"/>
    </location>
</feature>
<keyword evidence="2" id="KW-0732">Signal</keyword>
<evidence type="ECO:0000256" key="1">
    <source>
        <dbReference type="SAM" id="MobiDB-lite"/>
    </source>
</evidence>
<feature type="signal peptide" evidence="2">
    <location>
        <begin position="1"/>
        <end position="20"/>
    </location>
</feature>